<dbReference type="Proteomes" id="UP000602087">
    <property type="component" value="Unassembled WGS sequence"/>
</dbReference>
<evidence type="ECO:0000256" key="2">
    <source>
        <dbReference type="ARBA" id="ARBA00022692"/>
    </source>
</evidence>
<feature type="region of interest" description="Disordered" evidence="6">
    <location>
        <begin position="264"/>
        <end position="289"/>
    </location>
</feature>
<evidence type="ECO:0000256" key="1">
    <source>
        <dbReference type="ARBA" id="ARBA00004141"/>
    </source>
</evidence>
<keyword evidence="3 7" id="KW-1133">Transmembrane helix</keyword>
<evidence type="ECO:0000256" key="5">
    <source>
        <dbReference type="ARBA" id="ARBA00049660"/>
    </source>
</evidence>
<dbReference type="InterPro" id="IPR024002">
    <property type="entry name" value="For/NO2_transpt_CS"/>
</dbReference>
<dbReference type="GO" id="GO:0015499">
    <property type="term" value="F:formate transmembrane transporter activity"/>
    <property type="evidence" value="ECO:0007669"/>
    <property type="project" value="TreeGrafter"/>
</dbReference>
<name>A0A934IA98_9MICO</name>
<proteinExistence type="inferred from homology"/>
<organism evidence="8 9">
    <name type="scientific">Sanguibacter suaedae</name>
    <dbReference type="NCBI Taxonomy" id="2795737"/>
    <lineage>
        <taxon>Bacteria</taxon>
        <taxon>Bacillati</taxon>
        <taxon>Actinomycetota</taxon>
        <taxon>Actinomycetes</taxon>
        <taxon>Micrococcales</taxon>
        <taxon>Sanguibacteraceae</taxon>
        <taxon>Sanguibacter</taxon>
    </lineage>
</organism>
<dbReference type="InterPro" id="IPR000292">
    <property type="entry name" value="For/NO2_transpt"/>
</dbReference>
<evidence type="ECO:0000313" key="8">
    <source>
        <dbReference type="EMBL" id="MBI9115967.1"/>
    </source>
</evidence>
<accession>A0A934IA98</accession>
<reference evidence="8" key="1">
    <citation type="submission" date="2020-12" db="EMBL/GenBank/DDBJ databases">
        <title>Sanguibacter suaedae sp. nov., isolated from Suaeda aralocaspica.</title>
        <authorList>
            <person name="Ma Q."/>
        </authorList>
    </citation>
    <scope>NUCLEOTIDE SEQUENCE</scope>
    <source>
        <strain evidence="8">YZGR15</strain>
    </source>
</reference>
<comment type="similarity">
    <text evidence="5">Belongs to the FNT transporter (TC 1.A.16) family.</text>
</comment>
<comment type="caution">
    <text evidence="8">The sequence shown here is derived from an EMBL/GenBank/DDBJ whole genome shotgun (WGS) entry which is preliminary data.</text>
</comment>
<feature type="transmembrane region" description="Helical" evidence="7">
    <location>
        <begin position="154"/>
        <end position="174"/>
    </location>
</feature>
<dbReference type="EMBL" id="JAEINH010000013">
    <property type="protein sequence ID" value="MBI9115967.1"/>
    <property type="molecule type" value="Genomic_DNA"/>
</dbReference>
<feature type="transmembrane region" description="Helical" evidence="7">
    <location>
        <begin position="186"/>
        <end position="219"/>
    </location>
</feature>
<comment type="subcellular location">
    <subcellularLocation>
        <location evidence="1">Membrane</location>
        <topology evidence="1">Multi-pass membrane protein</topology>
    </subcellularLocation>
</comment>
<dbReference type="AlphaFoldDB" id="A0A934IA98"/>
<dbReference type="GO" id="GO:0005886">
    <property type="term" value="C:plasma membrane"/>
    <property type="evidence" value="ECO:0007669"/>
    <property type="project" value="TreeGrafter"/>
</dbReference>
<keyword evidence="9" id="KW-1185">Reference proteome</keyword>
<sequence>MLTIPEALAVQQQTAVAKVRSTRRPVAYTVQSMLAGAYIGIAVVLMVSAAGPFLAAGSPAARLVSGLVFGIALTLVVIAGGELVTSNMMTLTQGALARRIGWGQAGGTMLFCFAGNLLGAFAFAGVVHLSGVVAPATPGGAMIASLLEAKGGESSTALFFRAILCNVLVCLAVWSAVRLTSEGARLVVIFWCLLAFITSGFEHVVANMTTFGLGVIGGLPETSWAELGRNMLVVGLGNLVGGAVVVGLGYAVVAGPLRAATSTAGTTPDAAPAPAEPAPAAAPAPVTAG</sequence>
<keyword evidence="4 7" id="KW-0472">Membrane</keyword>
<protein>
    <submittedName>
        <fullName evidence="8">Formate/nitrite transporter family protein</fullName>
    </submittedName>
</protein>
<dbReference type="PANTHER" id="PTHR30520:SF8">
    <property type="entry name" value="NITRITE TRANSPORTER NIRC"/>
    <property type="match status" value="1"/>
</dbReference>
<feature type="transmembrane region" description="Helical" evidence="7">
    <location>
        <begin position="67"/>
        <end position="89"/>
    </location>
</feature>
<dbReference type="RefSeq" id="WP_198734537.1">
    <property type="nucleotide sequence ID" value="NZ_JAEINH010000013.1"/>
</dbReference>
<feature type="transmembrane region" description="Helical" evidence="7">
    <location>
        <begin position="231"/>
        <end position="253"/>
    </location>
</feature>
<evidence type="ECO:0000313" key="9">
    <source>
        <dbReference type="Proteomes" id="UP000602087"/>
    </source>
</evidence>
<evidence type="ECO:0000256" key="3">
    <source>
        <dbReference type="ARBA" id="ARBA00022989"/>
    </source>
</evidence>
<evidence type="ECO:0000256" key="7">
    <source>
        <dbReference type="SAM" id="Phobius"/>
    </source>
</evidence>
<dbReference type="PANTHER" id="PTHR30520">
    <property type="entry name" value="FORMATE TRANSPORTER-RELATED"/>
    <property type="match status" value="1"/>
</dbReference>
<evidence type="ECO:0000256" key="6">
    <source>
        <dbReference type="SAM" id="MobiDB-lite"/>
    </source>
</evidence>
<feature type="transmembrane region" description="Helical" evidence="7">
    <location>
        <begin position="33"/>
        <end position="55"/>
    </location>
</feature>
<evidence type="ECO:0000256" key="4">
    <source>
        <dbReference type="ARBA" id="ARBA00023136"/>
    </source>
</evidence>
<gene>
    <name evidence="8" type="ORF">JAV76_13185</name>
</gene>
<dbReference type="PROSITE" id="PS01006">
    <property type="entry name" value="FORMATE_NITRITE_TP_2"/>
    <property type="match status" value="1"/>
</dbReference>
<dbReference type="InterPro" id="IPR023271">
    <property type="entry name" value="Aquaporin-like"/>
</dbReference>
<feature type="compositionally biased region" description="Low complexity" evidence="6">
    <location>
        <begin position="264"/>
        <end position="273"/>
    </location>
</feature>
<keyword evidence="2 7" id="KW-0812">Transmembrane</keyword>
<dbReference type="Gene3D" id="1.20.1080.10">
    <property type="entry name" value="Glycerol uptake facilitator protein"/>
    <property type="match status" value="1"/>
</dbReference>
<dbReference type="Pfam" id="PF01226">
    <property type="entry name" value="Form_Nir_trans"/>
    <property type="match status" value="1"/>
</dbReference>